<sequence>MEKNQIPQKELENYLNIKGEIKGEILKGVLDYIKDRTGEEGSQKLQEEFKKIGLPIEQQKIKKSFWYPVGWHLIFLLIIQKLFHWADEDIFEMGKAVAKNPFFFNKIAAPPFISLDKKVAISSPKLWKGYSFEEERENNKFAEERKYYLVRIEDFEIHPIFCKFLEGYIAGLSIFLIKSQKINIKETSCPFKGDFYHEFTVWW</sequence>
<comment type="caution">
    <text evidence="1">The sequence shown here is derived from an EMBL/GenBank/DDBJ whole genome shotgun (WGS) entry which is preliminary data.</text>
</comment>
<name>A0A2M7BYZ4_9BACT</name>
<organism evidence="1 2">
    <name type="scientific">Candidatus Nealsonbacteria bacterium CG03_land_8_20_14_0_80_36_12</name>
    <dbReference type="NCBI Taxonomy" id="1974701"/>
    <lineage>
        <taxon>Bacteria</taxon>
        <taxon>Candidatus Nealsoniibacteriota</taxon>
    </lineage>
</organism>
<evidence type="ECO:0008006" key="3">
    <source>
        <dbReference type="Google" id="ProtNLM"/>
    </source>
</evidence>
<reference evidence="2" key="1">
    <citation type="submission" date="2017-09" db="EMBL/GenBank/DDBJ databases">
        <title>Depth-based differentiation of microbial function through sediment-hosted aquifers and enrichment of novel symbionts in the deep terrestrial subsurface.</title>
        <authorList>
            <person name="Probst A.J."/>
            <person name="Ladd B."/>
            <person name="Jarett J.K."/>
            <person name="Geller-Mcgrath D.E."/>
            <person name="Sieber C.M.K."/>
            <person name="Emerson J.B."/>
            <person name="Anantharaman K."/>
            <person name="Thomas B.C."/>
            <person name="Malmstrom R."/>
            <person name="Stieglmeier M."/>
            <person name="Klingl A."/>
            <person name="Woyke T."/>
            <person name="Ryan C.M."/>
            <person name="Banfield J.F."/>
        </authorList>
    </citation>
    <scope>NUCLEOTIDE SEQUENCE [LARGE SCALE GENOMIC DNA]</scope>
</reference>
<protein>
    <recommendedName>
        <fullName evidence="3">4-vinyl reductase 4VR domain-containing protein</fullName>
    </recommendedName>
</protein>
<dbReference type="Proteomes" id="UP000230324">
    <property type="component" value="Unassembled WGS sequence"/>
</dbReference>
<evidence type="ECO:0000313" key="2">
    <source>
        <dbReference type="Proteomes" id="UP000230324"/>
    </source>
</evidence>
<dbReference type="EMBL" id="PEUV01000001">
    <property type="protein sequence ID" value="PIV12902.1"/>
    <property type="molecule type" value="Genomic_DNA"/>
</dbReference>
<dbReference type="AlphaFoldDB" id="A0A2M7BYZ4"/>
<gene>
    <name evidence="1" type="ORF">COS47_00035</name>
</gene>
<evidence type="ECO:0000313" key="1">
    <source>
        <dbReference type="EMBL" id="PIV12902.1"/>
    </source>
</evidence>
<proteinExistence type="predicted"/>
<accession>A0A2M7BYZ4</accession>